<evidence type="ECO:0000259" key="9">
    <source>
        <dbReference type="Pfam" id="PF01266"/>
    </source>
</evidence>
<dbReference type="Gene3D" id="3.40.50.720">
    <property type="entry name" value="NAD(P)-binding Rossmann-like Domain"/>
    <property type="match status" value="1"/>
</dbReference>
<keyword evidence="5" id="KW-0560">Oxidoreductase</keyword>
<dbReference type="EMBL" id="FUYM01000005">
    <property type="protein sequence ID" value="SKB68750.1"/>
    <property type="molecule type" value="Genomic_DNA"/>
</dbReference>
<evidence type="ECO:0000256" key="1">
    <source>
        <dbReference type="ARBA" id="ARBA00001974"/>
    </source>
</evidence>
<dbReference type="PROSITE" id="PS51318">
    <property type="entry name" value="TAT"/>
    <property type="match status" value="1"/>
</dbReference>
<evidence type="ECO:0000256" key="7">
    <source>
        <dbReference type="ARBA" id="ARBA00039751"/>
    </source>
</evidence>
<keyword evidence="4" id="KW-0274">FAD</keyword>
<evidence type="ECO:0000313" key="10">
    <source>
        <dbReference type="EMBL" id="SKB68750.1"/>
    </source>
</evidence>
<organism evidence="10 11">
    <name type="scientific">Rhizorhabdus histidinilytica</name>
    <dbReference type="NCBI Taxonomy" id="439228"/>
    <lineage>
        <taxon>Bacteria</taxon>
        <taxon>Pseudomonadati</taxon>
        <taxon>Pseudomonadota</taxon>
        <taxon>Alphaproteobacteria</taxon>
        <taxon>Sphingomonadales</taxon>
        <taxon>Sphingomonadaceae</taxon>
        <taxon>Rhizorhabdus</taxon>
    </lineage>
</organism>
<dbReference type="GO" id="GO:0071949">
    <property type="term" value="F:FAD binding"/>
    <property type="evidence" value="ECO:0007669"/>
    <property type="project" value="InterPro"/>
</dbReference>
<dbReference type="PROSITE" id="PS00677">
    <property type="entry name" value="DAO"/>
    <property type="match status" value="1"/>
</dbReference>
<protein>
    <recommendedName>
        <fullName evidence="7">D-amino-acid oxidase</fullName>
        <ecNumber evidence="6">1.4.3.3</ecNumber>
    </recommendedName>
</protein>
<keyword evidence="3" id="KW-0285">Flavoprotein</keyword>
<dbReference type="AlphaFoldDB" id="A0A1T5DB95"/>
<dbReference type="InterPro" id="IPR006076">
    <property type="entry name" value="FAD-dep_OxRdtase"/>
</dbReference>
<dbReference type="STRING" id="439228.SAMN06295920_10550"/>
<keyword evidence="11" id="KW-1185">Reference proteome</keyword>
<proteinExistence type="inferred from homology"/>
<dbReference type="Pfam" id="PF01266">
    <property type="entry name" value="DAO"/>
    <property type="match status" value="1"/>
</dbReference>
<reference evidence="11" key="1">
    <citation type="submission" date="2017-02" db="EMBL/GenBank/DDBJ databases">
        <authorList>
            <person name="Varghese N."/>
            <person name="Submissions S."/>
        </authorList>
    </citation>
    <scope>NUCLEOTIDE SEQUENCE [LARGE SCALE GENOMIC DNA]</scope>
    <source>
        <strain evidence="11">UM2</strain>
    </source>
</reference>
<evidence type="ECO:0000256" key="5">
    <source>
        <dbReference type="ARBA" id="ARBA00023002"/>
    </source>
</evidence>
<evidence type="ECO:0000256" key="6">
    <source>
        <dbReference type="ARBA" id="ARBA00039101"/>
    </source>
</evidence>
<evidence type="ECO:0000256" key="3">
    <source>
        <dbReference type="ARBA" id="ARBA00022630"/>
    </source>
</evidence>
<dbReference type="InterPro" id="IPR006311">
    <property type="entry name" value="TAT_signal"/>
</dbReference>
<evidence type="ECO:0000256" key="8">
    <source>
        <dbReference type="ARBA" id="ARBA00049547"/>
    </source>
</evidence>
<name>A0A1T5DB95_9SPHN</name>
<dbReference type="EC" id="1.4.3.3" evidence="6"/>
<dbReference type="GO" id="GO:0003884">
    <property type="term" value="F:D-amino-acid oxidase activity"/>
    <property type="evidence" value="ECO:0007669"/>
    <property type="project" value="UniProtKB-EC"/>
</dbReference>
<dbReference type="InterPro" id="IPR036188">
    <property type="entry name" value="FAD/NAD-bd_sf"/>
</dbReference>
<dbReference type="InterPro" id="IPR023209">
    <property type="entry name" value="DAO"/>
</dbReference>
<dbReference type="Gene3D" id="3.50.50.60">
    <property type="entry name" value="FAD/NAD(P)-binding domain"/>
    <property type="match status" value="1"/>
</dbReference>
<dbReference type="RefSeq" id="WP_079648753.1">
    <property type="nucleotide sequence ID" value="NZ_FUYM01000005.1"/>
</dbReference>
<dbReference type="InterPro" id="IPR006181">
    <property type="entry name" value="D-amino_acid_oxidase_CS"/>
</dbReference>
<accession>A0A1T5DB95</accession>
<evidence type="ECO:0000256" key="2">
    <source>
        <dbReference type="ARBA" id="ARBA00006730"/>
    </source>
</evidence>
<dbReference type="PANTHER" id="PTHR11530">
    <property type="entry name" value="D-AMINO ACID OXIDASE"/>
    <property type="match status" value="1"/>
</dbReference>
<dbReference type="GO" id="GO:0019478">
    <property type="term" value="P:D-amino acid catabolic process"/>
    <property type="evidence" value="ECO:0007669"/>
    <property type="project" value="TreeGrafter"/>
</dbReference>
<evidence type="ECO:0000313" key="11">
    <source>
        <dbReference type="Proteomes" id="UP000189818"/>
    </source>
</evidence>
<dbReference type="GO" id="GO:0005737">
    <property type="term" value="C:cytoplasm"/>
    <property type="evidence" value="ECO:0007669"/>
    <property type="project" value="TreeGrafter"/>
</dbReference>
<comment type="catalytic activity">
    <reaction evidence="8">
        <text>a D-alpha-amino acid + O2 + H2O = a 2-oxocarboxylate + H2O2 + NH4(+)</text>
        <dbReference type="Rhea" id="RHEA:21816"/>
        <dbReference type="ChEBI" id="CHEBI:15377"/>
        <dbReference type="ChEBI" id="CHEBI:15379"/>
        <dbReference type="ChEBI" id="CHEBI:16240"/>
        <dbReference type="ChEBI" id="CHEBI:28938"/>
        <dbReference type="ChEBI" id="CHEBI:35179"/>
        <dbReference type="ChEBI" id="CHEBI:59871"/>
        <dbReference type="EC" id="1.4.3.3"/>
    </reaction>
    <physiologicalReaction direction="left-to-right" evidence="8">
        <dbReference type="Rhea" id="RHEA:21817"/>
    </physiologicalReaction>
</comment>
<feature type="domain" description="FAD dependent oxidoreductase" evidence="9">
    <location>
        <begin position="110"/>
        <end position="388"/>
    </location>
</feature>
<comment type="similarity">
    <text evidence="2">Belongs to the DAMOX/DASOX family.</text>
</comment>
<comment type="cofactor">
    <cofactor evidence="1">
        <name>FAD</name>
        <dbReference type="ChEBI" id="CHEBI:57692"/>
    </cofactor>
</comment>
<dbReference type="Proteomes" id="UP000189818">
    <property type="component" value="Unassembled WGS sequence"/>
</dbReference>
<dbReference type="Gene3D" id="3.30.9.10">
    <property type="entry name" value="D-Amino Acid Oxidase, subunit A, domain 2"/>
    <property type="match status" value="1"/>
</dbReference>
<dbReference type="OrthoDB" id="246701at2"/>
<evidence type="ECO:0000256" key="4">
    <source>
        <dbReference type="ARBA" id="ARBA00022827"/>
    </source>
</evidence>
<gene>
    <name evidence="10" type="ORF">SAMN06295920_10550</name>
</gene>
<sequence>MDRRHFLLRGAAGLGAAGLIGPGGLMAQAAQPLFDPIGPVTPIRANPDRIFRITVCLRPFRAAGPRIETEQVGRKLVVHNYGHGGSGWSLSWGSAQLAVAQAMADSPREIAVIGAGALGLTAAITAQRAGAKVVIYAKERFPDVRSARATGSWTPDSRVAMADAVSPGFAALWSGMAHASYATWQSYVGLPGDPVLWSDRYTLSDLAPDAMRAAGRATEVAGFAHYGDLIADISPRSQVFGPGTHPFVTGYALRNSQMTFNVAGLAHLLTSDFLMAGGRIETAEFHEPSDLGRLREKVIVNCTGYGARALFRDESVVPVRGQIAWLLPQAGVDYGLFYDNVSVLGRRDGIVVQDMGPDDRFGFNDDNETPDRAAAEASVRTIARLWPATI</sequence>
<dbReference type="SUPFAM" id="SSF51971">
    <property type="entry name" value="Nucleotide-binding domain"/>
    <property type="match status" value="1"/>
</dbReference>
<dbReference type="PANTHER" id="PTHR11530:SF11">
    <property type="entry name" value="D-ASPARTATE OXIDASE"/>
    <property type="match status" value="1"/>
</dbReference>